<gene>
    <name evidence="2" type="ORF">GJV77_13440</name>
</gene>
<feature type="chain" id="PRO_5029848236" evidence="1">
    <location>
        <begin position="20"/>
        <end position="458"/>
    </location>
</feature>
<name>A0A7K1GRZ7_9FLAO</name>
<evidence type="ECO:0000313" key="2">
    <source>
        <dbReference type="EMBL" id="MTH30883.1"/>
    </source>
</evidence>
<proteinExistence type="predicted"/>
<organism evidence="2 3">
    <name type="scientific">Myroides pelagicus</name>
    <dbReference type="NCBI Taxonomy" id="270914"/>
    <lineage>
        <taxon>Bacteria</taxon>
        <taxon>Pseudomonadati</taxon>
        <taxon>Bacteroidota</taxon>
        <taxon>Flavobacteriia</taxon>
        <taxon>Flavobacteriales</taxon>
        <taxon>Flavobacteriaceae</taxon>
        <taxon>Myroides</taxon>
    </lineage>
</organism>
<dbReference type="Proteomes" id="UP000488936">
    <property type="component" value="Unassembled WGS sequence"/>
</dbReference>
<keyword evidence="3" id="KW-1185">Reference proteome</keyword>
<keyword evidence="1" id="KW-0732">Signal</keyword>
<dbReference type="EMBL" id="WMJY01000046">
    <property type="protein sequence ID" value="MTH30883.1"/>
    <property type="molecule type" value="Genomic_DNA"/>
</dbReference>
<evidence type="ECO:0000256" key="1">
    <source>
        <dbReference type="SAM" id="SignalP"/>
    </source>
</evidence>
<evidence type="ECO:0000313" key="3">
    <source>
        <dbReference type="Proteomes" id="UP000488936"/>
    </source>
</evidence>
<dbReference type="AlphaFoldDB" id="A0A7K1GRZ7"/>
<dbReference type="OrthoDB" id="830908at2"/>
<dbReference type="RefSeq" id="WP_155036855.1">
    <property type="nucleotide sequence ID" value="NZ_JBHTIG010000016.1"/>
</dbReference>
<accession>A0A7K1GRZ7</accession>
<reference evidence="2 3" key="1">
    <citation type="journal article" date="2006" name="Int. J. Syst. Evol. Microbiol.">
        <title>Myroides pelagicus sp. nov., isolated from seawater in Thailand.</title>
        <authorList>
            <person name="Yoon J."/>
            <person name="Maneerat S."/>
            <person name="Kawai F."/>
            <person name="Yokota A."/>
        </authorList>
    </citation>
    <scope>NUCLEOTIDE SEQUENCE [LARGE SCALE GENOMIC DNA]</scope>
    <source>
        <strain evidence="2 3">SM1T</strain>
    </source>
</reference>
<sequence>MKKTLSLLCLMLFSAVIYAQKVDTLYVKNIDELNLVRKNEAQFYKVITSEPNSSVVEVEDYYLNGGLHARGKAVRANNELIFQGERYIYAPDGVLFGGFTYDKKGRRRQTFTFHPISKERYTLELTKQEIPYSGSFFDQGALYKFKKGKQIKKILFYPNTAEVFEIMTPDHYFYFDQQGNAIGTLSYQVKDNKLIPIEGVFYELRNEKIRAKIGYKDAQKVYSASYIPSVEYPFKLRKEVFYKDEKRVKQKEYYPTGSLKEVSHYHIEEGESAMYKTEFYDTQERLLGEYDNETNSGTKVWFYDSFEKKRVQSFDKGNLVKDEFYVEAIDSISDTRMHFLFSSMDYTNNQADFYDVLGNITSSVTFRQGKPYDGLTYSYKAGELITTNYQAGKKQGVETIYENYPFNPLKIQENEYINGVQSQERWYENGEFVDAIQYVVTPEELEPEVEIYEVEEVE</sequence>
<feature type="signal peptide" evidence="1">
    <location>
        <begin position="1"/>
        <end position="19"/>
    </location>
</feature>
<protein>
    <submittedName>
        <fullName evidence="2">Uncharacterized protein</fullName>
    </submittedName>
</protein>
<comment type="caution">
    <text evidence="2">The sequence shown here is derived from an EMBL/GenBank/DDBJ whole genome shotgun (WGS) entry which is preliminary data.</text>
</comment>